<feature type="domain" description="Tyrosine-protein phosphatase" evidence="6">
    <location>
        <begin position="90"/>
        <end position="296"/>
    </location>
</feature>
<evidence type="ECO:0000259" key="6">
    <source>
        <dbReference type="PROSITE" id="PS50054"/>
    </source>
</evidence>
<comment type="similarity">
    <text evidence="1">Belongs to the protein-tyrosine phosphatase family. Non-receptor class dual specificity subfamily.</text>
</comment>
<dbReference type="EMBL" id="CAEQ01002822">
    <property type="protein sequence ID" value="CCD17742.1"/>
    <property type="molecule type" value="Genomic_DNA"/>
</dbReference>
<reference evidence="8 9" key="2">
    <citation type="journal article" date="2012" name="Proc. Natl. Acad. Sci. U.S.A.">
        <title>Antigenic diversity is generated by distinct evolutionary mechanisms in African trypanosome species.</title>
        <authorList>
            <person name="Jackson A.P."/>
            <person name="Berry A."/>
            <person name="Aslett M."/>
            <person name="Allison H.C."/>
            <person name="Burton P."/>
            <person name="Vavrova-Anderson J."/>
            <person name="Brown R."/>
            <person name="Browne H."/>
            <person name="Corton N."/>
            <person name="Hauser H."/>
            <person name="Gamble J."/>
            <person name="Gilderthorp R."/>
            <person name="Marcello L."/>
            <person name="McQuillan J."/>
            <person name="Otto T.D."/>
            <person name="Quail M.A."/>
            <person name="Sanders M.J."/>
            <person name="van Tonder A."/>
            <person name="Ginger M.L."/>
            <person name="Field M.C."/>
            <person name="Barry J.D."/>
            <person name="Hertz-Fowler C."/>
            <person name="Berriman M."/>
        </authorList>
    </citation>
    <scope>NUCLEOTIDE SEQUENCE [LARGE SCALE GENOMIC DNA]</scope>
    <source>
        <strain evidence="8 9">IL3000</strain>
    </source>
</reference>
<dbReference type="InterPro" id="IPR000387">
    <property type="entry name" value="Tyr_Pase_dom"/>
</dbReference>
<dbReference type="SMART" id="SM00195">
    <property type="entry name" value="DSPc"/>
    <property type="match status" value="1"/>
</dbReference>
<accession>F9WK80</accession>
<name>F9WK80_TRYCI</name>
<dbReference type="GO" id="GO:0005737">
    <property type="term" value="C:cytoplasm"/>
    <property type="evidence" value="ECO:0007669"/>
    <property type="project" value="TreeGrafter"/>
</dbReference>
<sequence>MFDNVMQSSNSFETKALPSAPLLAQGSAPCTHNRPIGRRHHHFTDDNVVDLRCVGGDVDRCVDAGFHRGGSPAGSSPTVSHCRPSHGVSPPTRILDFLFLGSVKDATNAEFLRRENIMTILNVSREEYWSVDSGITIHPFPVEDTAEEDIRKYFSYTYRLLEVARQAHYCFKLRNARVTNAIGTGATPCGSDSAEVGQRQRHDMGGAESNSSNTSAHDGAGACVENPVAAGKPPCVLVHCRYGCSRSPTIVLAYLMRRNGWPLEDALQYIVCRRPVVEPNVGFLNTLLSFQSTMEPEKRKIQRELLSLVVRNLPPNTSSSVVHKFFEDRVGCVQKVASFSPQATLSSSSLGADVKNSESNNNGERTDTMWLVVFAAPDCVQLVHHMYRRNPSFFEPLGMKQQVQVKLTPLSKLHRMLRSVEGSCRPPCKQQAQGDVMEQMEKEASA</sequence>
<feature type="region of interest" description="Disordered" evidence="5">
    <location>
        <begin position="188"/>
        <end position="218"/>
    </location>
</feature>
<dbReference type="VEuPathDB" id="TriTrypDB:TcIL3000_0_25250"/>
<dbReference type="SUPFAM" id="SSF52799">
    <property type="entry name" value="(Phosphotyrosine protein) phosphatases II"/>
    <property type="match status" value="1"/>
</dbReference>
<dbReference type="Pfam" id="PF00782">
    <property type="entry name" value="DSPc"/>
    <property type="match status" value="1"/>
</dbReference>
<evidence type="ECO:0000313" key="8">
    <source>
        <dbReference type="EMBL" id="CCD17742.1"/>
    </source>
</evidence>
<dbReference type="Gene3D" id="3.90.190.10">
    <property type="entry name" value="Protein tyrosine phosphatase superfamily"/>
    <property type="match status" value="1"/>
</dbReference>
<reference evidence="9" key="1">
    <citation type="submission" date="2011-07" db="EMBL/GenBank/DDBJ databases">
        <title>Divergent evolution of antigenic variation in African trypanosomes.</title>
        <authorList>
            <person name="Jackson A.P."/>
            <person name="Berry A."/>
            <person name="Allison H.C."/>
            <person name="Burton P."/>
            <person name="Anderson J."/>
            <person name="Aslett M."/>
            <person name="Brown R."/>
            <person name="Corton N."/>
            <person name="Harris D."/>
            <person name="Hauser H."/>
            <person name="Gamble J."/>
            <person name="Gilderthorp R."/>
            <person name="McQuillan J."/>
            <person name="Quail M.A."/>
            <person name="Sanders M."/>
            <person name="Van Tonder A."/>
            <person name="Ginger M.L."/>
            <person name="Donelson J.E."/>
            <person name="Field M.C."/>
            <person name="Barry J.D."/>
            <person name="Berriman M."/>
            <person name="Hertz-Fowler C."/>
        </authorList>
    </citation>
    <scope>NUCLEOTIDE SEQUENCE [LARGE SCALE GENOMIC DNA]</scope>
    <source>
        <strain evidence="9">IL3000</strain>
    </source>
</reference>
<dbReference type="InterPro" id="IPR020422">
    <property type="entry name" value="TYR_PHOSPHATASE_DUAL_dom"/>
</dbReference>
<organism evidence="8 9">
    <name type="scientific">Trypanosoma congolense (strain IL3000)</name>
    <dbReference type="NCBI Taxonomy" id="1068625"/>
    <lineage>
        <taxon>Eukaryota</taxon>
        <taxon>Discoba</taxon>
        <taxon>Euglenozoa</taxon>
        <taxon>Kinetoplastea</taxon>
        <taxon>Metakinetoplastina</taxon>
        <taxon>Trypanosomatida</taxon>
        <taxon>Trypanosomatidae</taxon>
        <taxon>Trypanosoma</taxon>
        <taxon>Nannomonas</taxon>
    </lineage>
</organism>
<keyword evidence="9" id="KW-1185">Reference proteome</keyword>
<feature type="domain" description="Tyrosine specific protein phosphatases" evidence="7">
    <location>
        <begin position="231"/>
        <end position="275"/>
    </location>
</feature>
<evidence type="ECO:0000256" key="3">
    <source>
        <dbReference type="ARBA" id="ARBA00022801"/>
    </source>
</evidence>
<evidence type="ECO:0000313" key="9">
    <source>
        <dbReference type="Proteomes" id="UP000000702"/>
    </source>
</evidence>
<keyword evidence="3" id="KW-0378">Hydrolase</keyword>
<evidence type="ECO:0000259" key="7">
    <source>
        <dbReference type="PROSITE" id="PS50056"/>
    </source>
</evidence>
<dbReference type="PANTHER" id="PTHR10159">
    <property type="entry name" value="DUAL SPECIFICITY PROTEIN PHOSPHATASE"/>
    <property type="match status" value="1"/>
</dbReference>
<dbReference type="PROSITE" id="PS50056">
    <property type="entry name" value="TYR_PHOSPHATASE_2"/>
    <property type="match status" value="1"/>
</dbReference>
<dbReference type="AlphaFoldDB" id="F9WK80"/>
<dbReference type="GO" id="GO:0043409">
    <property type="term" value="P:negative regulation of MAPK cascade"/>
    <property type="evidence" value="ECO:0007669"/>
    <property type="project" value="TreeGrafter"/>
</dbReference>
<dbReference type="InterPro" id="IPR029021">
    <property type="entry name" value="Prot-tyrosine_phosphatase-like"/>
</dbReference>
<dbReference type="InterPro" id="IPR000340">
    <property type="entry name" value="Dual-sp_phosphatase_cat-dom"/>
</dbReference>
<keyword evidence="4" id="KW-0904">Protein phosphatase</keyword>
<evidence type="ECO:0000256" key="1">
    <source>
        <dbReference type="ARBA" id="ARBA00008601"/>
    </source>
</evidence>
<proteinExistence type="inferred from homology"/>
<dbReference type="CDD" id="cd14498">
    <property type="entry name" value="DSP"/>
    <property type="match status" value="1"/>
</dbReference>
<dbReference type="PANTHER" id="PTHR10159:SF530">
    <property type="entry name" value="DUAL SPECIFICITY PROTEIN PHOSPHATASE DDB_G0271350-RELATED"/>
    <property type="match status" value="1"/>
</dbReference>
<dbReference type="Proteomes" id="UP000000702">
    <property type="component" value="Unassembled WGS sequence"/>
</dbReference>
<evidence type="ECO:0000256" key="2">
    <source>
        <dbReference type="ARBA" id="ARBA00013064"/>
    </source>
</evidence>
<evidence type="ECO:0000256" key="5">
    <source>
        <dbReference type="SAM" id="MobiDB-lite"/>
    </source>
</evidence>
<gene>
    <name evidence="8" type="ORF">TCIL3000_0_25250</name>
</gene>
<evidence type="ECO:0000256" key="4">
    <source>
        <dbReference type="ARBA" id="ARBA00022912"/>
    </source>
</evidence>
<dbReference type="InterPro" id="IPR016130">
    <property type="entry name" value="Tyr_Pase_AS"/>
</dbReference>
<dbReference type="PROSITE" id="PS50054">
    <property type="entry name" value="TYR_PHOSPHATASE_DUAL"/>
    <property type="match status" value="1"/>
</dbReference>
<dbReference type="PROSITE" id="PS00383">
    <property type="entry name" value="TYR_PHOSPHATASE_1"/>
    <property type="match status" value="1"/>
</dbReference>
<protein>
    <recommendedName>
        <fullName evidence="2">protein-tyrosine-phosphatase</fullName>
        <ecNumber evidence="2">3.1.3.48</ecNumber>
    </recommendedName>
</protein>
<dbReference type="OMA" id="KFFEDRV"/>
<dbReference type="GO" id="GO:0004725">
    <property type="term" value="F:protein tyrosine phosphatase activity"/>
    <property type="evidence" value="ECO:0007669"/>
    <property type="project" value="UniProtKB-EC"/>
</dbReference>
<comment type="caution">
    <text evidence="8">The sequence shown here is derived from an EMBL/GenBank/DDBJ whole genome shotgun (WGS) entry which is preliminary data.</text>
</comment>
<dbReference type="EC" id="3.1.3.48" evidence="2"/>